<protein>
    <submittedName>
        <fullName evidence="1">Uncharacterized protein</fullName>
    </submittedName>
</protein>
<reference evidence="1" key="1">
    <citation type="submission" date="2023-03" db="EMBL/GenBank/DDBJ databases">
        <title>Chromosome-level genomes of two armyworms, Mythimna separata and Mythimna loreyi, provide insights into the biosynthesis and reception of sex pheromones.</title>
        <authorList>
            <person name="Zhao H."/>
        </authorList>
    </citation>
    <scope>NUCLEOTIDE SEQUENCE</scope>
    <source>
        <strain evidence="1">BeijingLab</strain>
    </source>
</reference>
<sequence>MNFFENITLRRNRSRRSESNHDESNNTTMNCTTNSMPEMSEDEENSQIKKLQDKIDELTSQLNSAHKEIEILSLENSSLKQSNEDLVKKNNLYKQIASSPVKHKSTTPKKTQSKLVKHTPNDVNIGNTAPSNQDGKTKTKDVTEISSHNNRITSNILKPSQKQSPIRHKICILSSENSSRICKLIDNTSLSTKYEICHYRKPNCNLELILDNIDGKVQNFTKSDFCIICIGEEDFKRTQNYIELVGVIRKKIVPLNHTNFIICLPTFKFMTNVNIMFNSRVETFNNLLYMDTQTSNYAYVLDSNLNLPYTFDTYNPYYGTLNQKGLQLIILDLIDLISYCTLANTNIISSEVDCSQGKIKDIADVNSHNNSQFFL</sequence>
<evidence type="ECO:0000313" key="1">
    <source>
        <dbReference type="EMBL" id="KAJ8719337.1"/>
    </source>
</evidence>
<comment type="caution">
    <text evidence="1">The sequence shown here is derived from an EMBL/GenBank/DDBJ whole genome shotgun (WGS) entry which is preliminary data.</text>
</comment>
<dbReference type="EMBL" id="CM056779">
    <property type="protein sequence ID" value="KAJ8719337.1"/>
    <property type="molecule type" value="Genomic_DNA"/>
</dbReference>
<keyword evidence="2" id="KW-1185">Reference proteome</keyword>
<organism evidence="1 2">
    <name type="scientific">Mythimna loreyi</name>
    <dbReference type="NCBI Taxonomy" id="667449"/>
    <lineage>
        <taxon>Eukaryota</taxon>
        <taxon>Metazoa</taxon>
        <taxon>Ecdysozoa</taxon>
        <taxon>Arthropoda</taxon>
        <taxon>Hexapoda</taxon>
        <taxon>Insecta</taxon>
        <taxon>Pterygota</taxon>
        <taxon>Neoptera</taxon>
        <taxon>Endopterygota</taxon>
        <taxon>Lepidoptera</taxon>
        <taxon>Glossata</taxon>
        <taxon>Ditrysia</taxon>
        <taxon>Noctuoidea</taxon>
        <taxon>Noctuidae</taxon>
        <taxon>Noctuinae</taxon>
        <taxon>Hadenini</taxon>
        <taxon>Mythimna</taxon>
    </lineage>
</organism>
<evidence type="ECO:0000313" key="2">
    <source>
        <dbReference type="Proteomes" id="UP001231649"/>
    </source>
</evidence>
<dbReference type="Proteomes" id="UP001231649">
    <property type="component" value="Chromosome 3"/>
</dbReference>
<name>A0ACC2QKR0_9NEOP</name>
<gene>
    <name evidence="1" type="ORF">PYW08_011512</name>
</gene>
<accession>A0ACC2QKR0</accession>
<proteinExistence type="predicted"/>